<feature type="non-terminal residue" evidence="3">
    <location>
        <position position="268"/>
    </location>
</feature>
<evidence type="ECO:0000256" key="2">
    <source>
        <dbReference type="PIRSR" id="PIRSR019663-1"/>
    </source>
</evidence>
<dbReference type="GO" id="GO:0004197">
    <property type="term" value="F:cysteine-type endopeptidase activity"/>
    <property type="evidence" value="ECO:0007669"/>
    <property type="project" value="TreeGrafter"/>
</dbReference>
<comment type="similarity">
    <text evidence="1">Belongs to the peptidase C13 family.</text>
</comment>
<evidence type="ECO:0000313" key="3">
    <source>
        <dbReference type="EMBL" id="KER23281.1"/>
    </source>
</evidence>
<dbReference type="InterPro" id="IPR029030">
    <property type="entry name" value="Caspase-like_dom_sf"/>
</dbReference>
<dbReference type="InterPro" id="IPR001096">
    <property type="entry name" value="Peptidase_C13"/>
</dbReference>
<gene>
    <name evidence="3" type="ORF">T265_14679</name>
</gene>
<reference evidence="3 4" key="1">
    <citation type="submission" date="2013-11" db="EMBL/GenBank/DDBJ databases">
        <title>Opisthorchis viverrini - life in the bile duct.</title>
        <authorList>
            <person name="Young N.D."/>
            <person name="Nagarajan N."/>
            <person name="Lin S.J."/>
            <person name="Korhonen P.K."/>
            <person name="Jex A.R."/>
            <person name="Hall R.S."/>
            <person name="Safavi-Hemami H."/>
            <person name="Kaewkong W."/>
            <person name="Bertrand D."/>
            <person name="Gao S."/>
            <person name="Seet Q."/>
            <person name="Wongkham S."/>
            <person name="Teh B.T."/>
            <person name="Wongkham C."/>
            <person name="Intapan P.M."/>
            <person name="Maleewong W."/>
            <person name="Yang X."/>
            <person name="Hu M."/>
            <person name="Wang Z."/>
            <person name="Hofmann A."/>
            <person name="Sternberg P.W."/>
            <person name="Tan P."/>
            <person name="Wang J."/>
            <person name="Gasser R.B."/>
        </authorList>
    </citation>
    <scope>NUCLEOTIDE SEQUENCE [LARGE SCALE GENOMIC DNA]</scope>
</reference>
<evidence type="ECO:0000313" key="4">
    <source>
        <dbReference type="Proteomes" id="UP000054324"/>
    </source>
</evidence>
<dbReference type="GeneID" id="20328845"/>
<evidence type="ECO:0008006" key="5">
    <source>
        <dbReference type="Google" id="ProtNLM"/>
    </source>
</evidence>
<dbReference type="OrthoDB" id="9973749at2759"/>
<organism evidence="3 4">
    <name type="scientific">Opisthorchis viverrini</name>
    <name type="common">Southeast Asian liver fluke</name>
    <dbReference type="NCBI Taxonomy" id="6198"/>
    <lineage>
        <taxon>Eukaryota</taxon>
        <taxon>Metazoa</taxon>
        <taxon>Spiralia</taxon>
        <taxon>Lophotrochozoa</taxon>
        <taxon>Platyhelminthes</taxon>
        <taxon>Trematoda</taxon>
        <taxon>Digenea</taxon>
        <taxon>Opisthorchiida</taxon>
        <taxon>Opisthorchiata</taxon>
        <taxon>Opisthorchiidae</taxon>
        <taxon>Opisthorchis</taxon>
    </lineage>
</organism>
<dbReference type="GO" id="GO:0005773">
    <property type="term" value="C:vacuole"/>
    <property type="evidence" value="ECO:0007669"/>
    <property type="project" value="GOC"/>
</dbReference>
<dbReference type="PRINTS" id="PR00776">
    <property type="entry name" value="HEMOGLOBNASE"/>
</dbReference>
<dbReference type="CDD" id="cd21115">
    <property type="entry name" value="legumain_C"/>
    <property type="match status" value="1"/>
</dbReference>
<name>A0A074Z7V4_OPIVI</name>
<dbReference type="GO" id="GO:0051603">
    <property type="term" value="P:proteolysis involved in protein catabolic process"/>
    <property type="evidence" value="ECO:0007669"/>
    <property type="project" value="TreeGrafter"/>
</dbReference>
<feature type="active site" description="Nucleophile" evidence="2">
    <location>
        <position position="102"/>
    </location>
</feature>
<evidence type="ECO:0000256" key="1">
    <source>
        <dbReference type="ARBA" id="ARBA00009941"/>
    </source>
</evidence>
<dbReference type="PANTHER" id="PTHR12000">
    <property type="entry name" value="HEMOGLOBINASE FAMILY MEMBER"/>
    <property type="match status" value="1"/>
</dbReference>
<dbReference type="Pfam" id="PF01650">
    <property type="entry name" value="Peptidase_C13"/>
    <property type="match status" value="1"/>
</dbReference>
<dbReference type="Gene3D" id="3.40.50.1460">
    <property type="match status" value="1"/>
</dbReference>
<dbReference type="RefSeq" id="XP_009172990.1">
    <property type="nucleotide sequence ID" value="XM_009174726.1"/>
</dbReference>
<keyword evidence="4" id="KW-1185">Reference proteome</keyword>
<dbReference type="MEROPS" id="C13.007"/>
<dbReference type="PANTHER" id="PTHR12000:SF42">
    <property type="entry name" value="LEGUMAIN"/>
    <property type="match status" value="1"/>
</dbReference>
<dbReference type="AlphaFoldDB" id="A0A074Z7V4"/>
<dbReference type="KEGG" id="ovi:T265_14679"/>
<proteinExistence type="inferred from homology"/>
<feature type="non-terminal residue" evidence="3">
    <location>
        <position position="1"/>
    </location>
</feature>
<dbReference type="CTD" id="20328845"/>
<dbReference type="EMBL" id="KL596857">
    <property type="protein sequence ID" value="KER23281.1"/>
    <property type="molecule type" value="Genomic_DNA"/>
</dbReference>
<sequence>NPFPGQVFHEYEKENIYYRGLSWNTDILAKVLEGDRNLGKHRKKVLKSGPCNKVFLYYSGHGAVGYISFPNGQLSAMQLNDILTSMRSKKTYNKLVFYMDACYSGSMFHDLLPTDAGLYVTTSANEKEVSWGAFRSDRRIGACTATEYSYSWITDSEHKDLKKRTLDQQYQEVKKRTKKSRAELGHIMKETFHDIVMDVTTHHKPTVNNLSKRDELICYETVCDHFETHCFTMQQLPEVAQHTIHLMEQCKAGYEAKTVIECVHSVCS</sequence>
<dbReference type="Proteomes" id="UP000054324">
    <property type="component" value="Unassembled WGS sequence"/>
</dbReference>
<dbReference type="GO" id="GO:0006624">
    <property type="term" value="P:vacuolar protein processing"/>
    <property type="evidence" value="ECO:0007669"/>
    <property type="project" value="TreeGrafter"/>
</dbReference>
<feature type="active site" evidence="2">
    <location>
        <position position="61"/>
    </location>
</feature>
<dbReference type="SUPFAM" id="SSF52129">
    <property type="entry name" value="Caspase-like"/>
    <property type="match status" value="1"/>
</dbReference>
<dbReference type="PIRSF" id="PIRSF019663">
    <property type="entry name" value="Legumain"/>
    <property type="match status" value="1"/>
</dbReference>
<accession>A0A074Z7V4</accession>
<protein>
    <recommendedName>
        <fullName evidence="5">Peptidase C13 family protein</fullName>
    </recommendedName>
</protein>
<dbReference type="InterPro" id="IPR048501">
    <property type="entry name" value="Legum_prodom"/>
</dbReference>